<dbReference type="Pfam" id="PF10823">
    <property type="entry name" value="DUF2568"/>
    <property type="match status" value="1"/>
</dbReference>
<comment type="caution">
    <text evidence="2">The sequence shown here is derived from an EMBL/GenBank/DDBJ whole genome shotgun (WGS) entry which is preliminary data.</text>
</comment>
<feature type="transmembrane region" description="Helical" evidence="1">
    <location>
        <begin position="92"/>
        <end position="111"/>
    </location>
</feature>
<dbReference type="Proteomes" id="UP001596378">
    <property type="component" value="Unassembled WGS sequence"/>
</dbReference>
<evidence type="ECO:0000256" key="1">
    <source>
        <dbReference type="SAM" id="Phobius"/>
    </source>
</evidence>
<keyword evidence="3" id="KW-1185">Reference proteome</keyword>
<keyword evidence="1" id="KW-0472">Membrane</keyword>
<evidence type="ECO:0000313" key="2">
    <source>
        <dbReference type="EMBL" id="MFC7150643.1"/>
    </source>
</evidence>
<keyword evidence="1" id="KW-1133">Transmembrane helix</keyword>
<protein>
    <submittedName>
        <fullName evidence="2">YrdB family protein</fullName>
    </submittedName>
</protein>
<keyword evidence="1" id="KW-0812">Transmembrane</keyword>
<proteinExistence type="predicted"/>
<feature type="transmembrane region" description="Helical" evidence="1">
    <location>
        <begin position="7"/>
        <end position="28"/>
    </location>
</feature>
<dbReference type="EMBL" id="JBHTAI010000011">
    <property type="protein sequence ID" value="MFC7150643.1"/>
    <property type="molecule type" value="Genomic_DNA"/>
</dbReference>
<feature type="transmembrane region" description="Helical" evidence="1">
    <location>
        <begin position="67"/>
        <end position="86"/>
    </location>
</feature>
<dbReference type="InterPro" id="IPR021214">
    <property type="entry name" value="DUF2568"/>
</dbReference>
<organism evidence="2 3">
    <name type="scientific">Cohnella cellulosilytica</name>
    <dbReference type="NCBI Taxonomy" id="986710"/>
    <lineage>
        <taxon>Bacteria</taxon>
        <taxon>Bacillati</taxon>
        <taxon>Bacillota</taxon>
        <taxon>Bacilli</taxon>
        <taxon>Bacillales</taxon>
        <taxon>Paenibacillaceae</taxon>
        <taxon>Cohnella</taxon>
    </lineage>
</organism>
<name>A0ABW2FFP8_9BACL</name>
<evidence type="ECO:0000313" key="3">
    <source>
        <dbReference type="Proteomes" id="UP001596378"/>
    </source>
</evidence>
<gene>
    <name evidence="2" type="ORF">ACFQMJ_19090</name>
</gene>
<sequence length="118" mass="12764">MKVIGGSILALFFLLEILAMIAFGYYGYHIESGTAVNMILAIALPLAVAILWGVFLSPKASLPVFSFPIRTALKFVVFVLASAALYATEQRVLGLAFLAVSFLIVAAVFILKLHEVKM</sequence>
<dbReference type="RefSeq" id="WP_378053025.1">
    <property type="nucleotide sequence ID" value="NZ_JBHMDN010000069.1"/>
</dbReference>
<reference evidence="3" key="1">
    <citation type="journal article" date="2019" name="Int. J. Syst. Evol. Microbiol.">
        <title>The Global Catalogue of Microorganisms (GCM) 10K type strain sequencing project: providing services to taxonomists for standard genome sequencing and annotation.</title>
        <authorList>
            <consortium name="The Broad Institute Genomics Platform"/>
            <consortium name="The Broad Institute Genome Sequencing Center for Infectious Disease"/>
            <person name="Wu L."/>
            <person name="Ma J."/>
        </authorList>
    </citation>
    <scope>NUCLEOTIDE SEQUENCE [LARGE SCALE GENOMIC DNA]</scope>
    <source>
        <strain evidence="3">KCTC 12907</strain>
    </source>
</reference>
<feature type="transmembrane region" description="Helical" evidence="1">
    <location>
        <begin position="34"/>
        <end position="55"/>
    </location>
</feature>
<accession>A0ABW2FFP8</accession>